<organism evidence="2 3">
    <name type="scientific">Kosakonia calanthes</name>
    <dbReference type="NCBI Taxonomy" id="3139408"/>
    <lineage>
        <taxon>Bacteria</taxon>
        <taxon>Pseudomonadati</taxon>
        <taxon>Pseudomonadota</taxon>
        <taxon>Gammaproteobacteria</taxon>
        <taxon>Enterobacterales</taxon>
        <taxon>Enterobacteriaceae</taxon>
        <taxon>Kosakonia</taxon>
    </lineage>
</organism>
<keyword evidence="3" id="KW-1185">Reference proteome</keyword>
<sequence>MNKLREAQLRRQQAGVEQQLRALLTELQGCRLHLAEVTVRLKVLLNWQGTLHSQQLLEKKRKMAELFTQGHKLLALQCQLRDNQQQLENQCSEVQKNLNRLLKKKEKITRVLADECHQS</sequence>
<reference evidence="2 3" key="1">
    <citation type="submission" date="2024-04" db="EMBL/GenBank/DDBJ databases">
        <title>Kosakonia calanthae sp. nov., a halophilic bacterium isolated from leaves of Calanthe tiplacata.</title>
        <authorList>
            <person name="Wu P."/>
        </authorList>
    </citation>
    <scope>NUCLEOTIDE SEQUENCE [LARGE SCALE GENOMIC DNA]</scope>
    <source>
        <strain evidence="2 3">BYX6</strain>
    </source>
</reference>
<evidence type="ECO:0000313" key="3">
    <source>
        <dbReference type="Proteomes" id="UP001466893"/>
    </source>
</evidence>
<accession>A0ABZ3B4K9</accession>
<dbReference type="RefSeq" id="WP_342322903.1">
    <property type="nucleotide sequence ID" value="NZ_CP151800.1"/>
</dbReference>
<dbReference type="EMBL" id="CP151800">
    <property type="protein sequence ID" value="WZV98291.1"/>
    <property type="molecule type" value="Genomic_DNA"/>
</dbReference>
<gene>
    <name evidence="2" type="ORF">AAEY27_22205</name>
</gene>
<name>A0ABZ3B4K9_9ENTR</name>
<evidence type="ECO:0000256" key="1">
    <source>
        <dbReference type="SAM" id="Coils"/>
    </source>
</evidence>
<keyword evidence="1" id="KW-0175">Coiled coil</keyword>
<evidence type="ECO:0000313" key="2">
    <source>
        <dbReference type="EMBL" id="WZV98291.1"/>
    </source>
</evidence>
<dbReference type="Proteomes" id="UP001466893">
    <property type="component" value="Chromosome"/>
</dbReference>
<feature type="coiled-coil region" evidence="1">
    <location>
        <begin position="84"/>
        <end position="111"/>
    </location>
</feature>
<protein>
    <submittedName>
        <fullName evidence="2">Type III secretion system protein SsaO</fullName>
    </submittedName>
</protein>
<proteinExistence type="predicted"/>